<evidence type="ECO:0000256" key="1">
    <source>
        <dbReference type="ARBA" id="ARBA00004496"/>
    </source>
</evidence>
<gene>
    <name evidence="8" type="ORF">FYJ55_03370</name>
</gene>
<dbReference type="GeneID" id="93158330"/>
<dbReference type="PROSITE" id="PS00371">
    <property type="entry name" value="PTS_EIIA_TYPE_1_HIS"/>
    <property type="match status" value="1"/>
</dbReference>
<comment type="subcellular location">
    <subcellularLocation>
        <location evidence="1">Cytoplasm</location>
    </subcellularLocation>
</comment>
<organism evidence="8 9">
    <name type="scientific">Holdemanella porci</name>
    <dbReference type="NCBI Taxonomy" id="2652276"/>
    <lineage>
        <taxon>Bacteria</taxon>
        <taxon>Bacillati</taxon>
        <taxon>Bacillota</taxon>
        <taxon>Erysipelotrichia</taxon>
        <taxon>Erysipelotrichales</taxon>
        <taxon>Erysipelotrichaceae</taxon>
        <taxon>Holdemanella</taxon>
    </lineage>
</organism>
<dbReference type="EMBL" id="VUMR01000010">
    <property type="protein sequence ID" value="MSS55962.1"/>
    <property type="molecule type" value="Genomic_DNA"/>
</dbReference>
<dbReference type="RefSeq" id="WP_154555639.1">
    <property type="nucleotide sequence ID" value="NZ_JAQXZU010000074.1"/>
</dbReference>
<dbReference type="GO" id="GO:0009401">
    <property type="term" value="P:phosphoenolpyruvate-dependent sugar phosphotransferase system"/>
    <property type="evidence" value="ECO:0007669"/>
    <property type="project" value="UniProtKB-KW"/>
</dbReference>
<dbReference type="PANTHER" id="PTHR45008:SF1">
    <property type="entry name" value="PTS SYSTEM GLUCOSE-SPECIFIC EIIA COMPONENT"/>
    <property type="match status" value="1"/>
</dbReference>
<dbReference type="Pfam" id="PF00358">
    <property type="entry name" value="PTS_EIIA_1"/>
    <property type="match status" value="1"/>
</dbReference>
<dbReference type="InterPro" id="IPR001127">
    <property type="entry name" value="PTS_EIIA_1_perm"/>
</dbReference>
<keyword evidence="9" id="KW-1185">Reference proteome</keyword>
<comment type="caution">
    <text evidence="8">The sequence shown here is derived from an EMBL/GenBank/DDBJ whole genome shotgun (WGS) entry which is preliminary data.</text>
</comment>
<dbReference type="GO" id="GO:0005737">
    <property type="term" value="C:cytoplasm"/>
    <property type="evidence" value="ECO:0007669"/>
    <property type="project" value="UniProtKB-SubCell"/>
</dbReference>
<keyword evidence="3 8" id="KW-0762">Sugar transport</keyword>
<dbReference type="InterPro" id="IPR050890">
    <property type="entry name" value="PTS_EIIA_component"/>
</dbReference>
<dbReference type="Gene3D" id="2.70.70.10">
    <property type="entry name" value="Glucose Permease (Domain IIA)"/>
    <property type="match status" value="1"/>
</dbReference>
<evidence type="ECO:0000256" key="5">
    <source>
        <dbReference type="ARBA" id="ARBA00022683"/>
    </source>
</evidence>
<proteinExistence type="predicted"/>
<evidence type="ECO:0000313" key="8">
    <source>
        <dbReference type="EMBL" id="MSS55962.1"/>
    </source>
</evidence>
<dbReference type="SUPFAM" id="SSF51261">
    <property type="entry name" value="Duplicated hybrid motif"/>
    <property type="match status" value="1"/>
</dbReference>
<name>A0A6N7VGD6_9FIRM</name>
<dbReference type="PANTHER" id="PTHR45008">
    <property type="entry name" value="PTS SYSTEM GLUCOSE-SPECIFIC EIIA COMPONENT"/>
    <property type="match status" value="1"/>
</dbReference>
<dbReference type="AlphaFoldDB" id="A0A6N7VGD6"/>
<evidence type="ECO:0000259" key="7">
    <source>
        <dbReference type="PROSITE" id="PS51093"/>
    </source>
</evidence>
<evidence type="ECO:0000256" key="3">
    <source>
        <dbReference type="ARBA" id="ARBA00022597"/>
    </source>
</evidence>
<dbReference type="InterPro" id="IPR011055">
    <property type="entry name" value="Dup_hybrid_motif"/>
</dbReference>
<dbReference type="FunFam" id="2.70.70.10:FF:000001">
    <property type="entry name" value="PTS system glucose-specific IIA component"/>
    <property type="match status" value="1"/>
</dbReference>
<evidence type="ECO:0000256" key="6">
    <source>
        <dbReference type="ARBA" id="ARBA00022777"/>
    </source>
</evidence>
<evidence type="ECO:0000256" key="2">
    <source>
        <dbReference type="ARBA" id="ARBA00022448"/>
    </source>
</evidence>
<keyword evidence="6" id="KW-0418">Kinase</keyword>
<dbReference type="NCBIfam" id="TIGR00830">
    <property type="entry name" value="PTBA"/>
    <property type="match status" value="1"/>
</dbReference>
<dbReference type="Proteomes" id="UP000434241">
    <property type="component" value="Unassembled WGS sequence"/>
</dbReference>
<evidence type="ECO:0000256" key="4">
    <source>
        <dbReference type="ARBA" id="ARBA00022679"/>
    </source>
</evidence>
<sequence length="155" mass="17330">MFFRKKVNELEIFKCAQGDIVPIENVPDSVFADKLLGDGIAINPSDGEIISPIDGQVVMIQDSLHAIGIQSEDGIEILIHVGLDTVELKGEGFVKKVNINDRVNKGQPVVYFDKEMIEEKGYNTITMMIVVNDERISKLEKGDQLDKPLIKVQYK</sequence>
<keyword evidence="5" id="KW-0598">Phosphotransferase system</keyword>
<keyword evidence="4" id="KW-0808">Transferase</keyword>
<keyword evidence="2" id="KW-0813">Transport</keyword>
<reference evidence="8 9" key="1">
    <citation type="submission" date="2019-08" db="EMBL/GenBank/DDBJ databases">
        <title>In-depth cultivation of the pig gut microbiome towards novel bacterial diversity and tailored functional studies.</title>
        <authorList>
            <person name="Wylensek D."/>
            <person name="Hitch T.C.A."/>
            <person name="Clavel T."/>
        </authorList>
    </citation>
    <scope>NUCLEOTIDE SEQUENCE [LARGE SCALE GENOMIC DNA]</scope>
    <source>
        <strain evidence="8 9">LKV-472-APC-3</strain>
    </source>
</reference>
<protein>
    <submittedName>
        <fullName evidence="8">PTS glucose transporter subunit IIA</fullName>
    </submittedName>
</protein>
<feature type="domain" description="PTS EIIA type-1" evidence="7">
    <location>
        <begin position="28"/>
        <end position="132"/>
    </location>
</feature>
<dbReference type="GO" id="GO:0016301">
    <property type="term" value="F:kinase activity"/>
    <property type="evidence" value="ECO:0007669"/>
    <property type="project" value="UniProtKB-KW"/>
</dbReference>
<dbReference type="PROSITE" id="PS51093">
    <property type="entry name" value="PTS_EIIA_TYPE_1"/>
    <property type="match status" value="1"/>
</dbReference>
<evidence type="ECO:0000313" key="9">
    <source>
        <dbReference type="Proteomes" id="UP000434241"/>
    </source>
</evidence>
<accession>A0A6N7VGD6</accession>